<evidence type="ECO:0000256" key="2">
    <source>
        <dbReference type="ARBA" id="ARBA00022801"/>
    </source>
</evidence>
<organism evidence="3 4">
    <name type="scientific">Anaeramoeba ignava</name>
    <name type="common">Anaerobic marine amoeba</name>
    <dbReference type="NCBI Taxonomy" id="1746090"/>
    <lineage>
        <taxon>Eukaryota</taxon>
        <taxon>Metamonada</taxon>
        <taxon>Anaeramoebidae</taxon>
        <taxon>Anaeramoeba</taxon>
    </lineage>
</organism>
<dbReference type="OrthoDB" id="10267058at2759"/>
<proteinExistence type="inferred from homology"/>
<dbReference type="SUPFAM" id="SSF52972">
    <property type="entry name" value="ITPase-like"/>
    <property type="match status" value="1"/>
</dbReference>
<dbReference type="InterPro" id="IPR003697">
    <property type="entry name" value="Maf-like"/>
</dbReference>
<name>A0A9Q0LIU1_ANAIG</name>
<comment type="cofactor">
    <cofactor evidence="1">
        <name>a divalent metal cation</name>
        <dbReference type="ChEBI" id="CHEBI:60240"/>
    </cofactor>
</comment>
<dbReference type="OMA" id="VIGCDSV"/>
<dbReference type="PANTHER" id="PTHR43213:SF5">
    <property type="entry name" value="BIFUNCTIONAL DTTP_UTP PYROPHOSPHATASE_METHYLTRANSFERASE PROTEIN-RELATED"/>
    <property type="match status" value="1"/>
</dbReference>
<dbReference type="HAMAP" id="MF_00528">
    <property type="entry name" value="Maf"/>
    <property type="match status" value="1"/>
</dbReference>
<reference evidence="3" key="1">
    <citation type="submission" date="2022-10" db="EMBL/GenBank/DDBJ databases">
        <title>Novel sulphate-reducing endosymbionts in the free-living metamonad Anaeramoeba.</title>
        <authorList>
            <person name="Jerlstrom-Hultqvist J."/>
            <person name="Cepicka I."/>
            <person name="Gallot-Lavallee L."/>
            <person name="Salas-Leiva D."/>
            <person name="Curtis B.A."/>
            <person name="Zahonova K."/>
            <person name="Pipaliya S."/>
            <person name="Dacks J."/>
            <person name="Roger A.J."/>
        </authorList>
    </citation>
    <scope>NUCLEOTIDE SEQUENCE</scope>
    <source>
        <strain evidence="3">BMAN</strain>
    </source>
</reference>
<comment type="caution">
    <text evidence="3">The sequence shown here is derived from an EMBL/GenBank/DDBJ whole genome shotgun (WGS) entry which is preliminary data.</text>
</comment>
<evidence type="ECO:0000313" key="4">
    <source>
        <dbReference type="Proteomes" id="UP001149090"/>
    </source>
</evidence>
<dbReference type="InterPro" id="IPR029001">
    <property type="entry name" value="ITPase-like_fam"/>
</dbReference>
<accession>A0A9Q0LIU1</accession>
<dbReference type="GO" id="GO:0047429">
    <property type="term" value="F:nucleoside triphosphate diphosphatase activity"/>
    <property type="evidence" value="ECO:0007669"/>
    <property type="project" value="InterPro"/>
</dbReference>
<dbReference type="PIRSF" id="PIRSF006305">
    <property type="entry name" value="Maf"/>
    <property type="match status" value="1"/>
</dbReference>
<dbReference type="PANTHER" id="PTHR43213">
    <property type="entry name" value="BIFUNCTIONAL DTTP/UTP PYROPHOSPHATASE/METHYLTRANSFERASE PROTEIN-RELATED"/>
    <property type="match status" value="1"/>
</dbReference>
<dbReference type="CDD" id="cd00555">
    <property type="entry name" value="Maf"/>
    <property type="match status" value="1"/>
</dbReference>
<dbReference type="AlphaFoldDB" id="A0A9Q0LIU1"/>
<keyword evidence="2" id="KW-0378">Hydrolase</keyword>
<dbReference type="Proteomes" id="UP001149090">
    <property type="component" value="Unassembled WGS sequence"/>
</dbReference>
<dbReference type="Pfam" id="PF02545">
    <property type="entry name" value="Maf"/>
    <property type="match status" value="1"/>
</dbReference>
<dbReference type="EMBL" id="JAPDFW010000073">
    <property type="protein sequence ID" value="KAJ5073593.1"/>
    <property type="molecule type" value="Genomic_DNA"/>
</dbReference>
<evidence type="ECO:0000256" key="1">
    <source>
        <dbReference type="ARBA" id="ARBA00001968"/>
    </source>
</evidence>
<dbReference type="Gene3D" id="3.90.950.10">
    <property type="match status" value="1"/>
</dbReference>
<keyword evidence="4" id="KW-1185">Reference proteome</keyword>
<evidence type="ECO:0000313" key="3">
    <source>
        <dbReference type="EMBL" id="KAJ5073593.1"/>
    </source>
</evidence>
<sequence length="235" mass="26519">MFLTKLKEFNKFDIILASNSPRRKELLESLKINFRIIPSDFDESSLDPVKFSTVNEYVLENSKQKGLTVMNKLNSENQKPDLIISCDTVISAKIEQEIPEDLKNNPVFLQIGDRFVMGKPKTKENSFKMLSFLSGKQHNVISGVTLLFPKFSSDENCITFSNSTSVFFKNLSTESINAYIDTSEPIDKAGGYAIQGLGVCLIEKIDGSWSNVVGFPLSEFCEKVSEKFEEIEKKK</sequence>
<protein>
    <submittedName>
        <fullName evidence="3">Bifunctional dttp/utp pyrophosphatase/methyltransferase protein-related</fullName>
    </submittedName>
</protein>
<gene>
    <name evidence="3" type="ORF">M0811_08430</name>
</gene>